<accession>A0A7D5QBL0</accession>
<proteinExistence type="predicted"/>
<dbReference type="Proteomes" id="UP000509626">
    <property type="component" value="Chromosome"/>
</dbReference>
<dbReference type="EMBL" id="CP058579">
    <property type="protein sequence ID" value="QLG62319.1"/>
    <property type="molecule type" value="Genomic_DNA"/>
</dbReference>
<feature type="transmembrane region" description="Helical" evidence="2">
    <location>
        <begin position="36"/>
        <end position="56"/>
    </location>
</feature>
<feature type="compositionally biased region" description="Basic and acidic residues" evidence="1">
    <location>
        <begin position="75"/>
        <end position="84"/>
    </location>
</feature>
<dbReference type="RefSeq" id="WP_179268904.1">
    <property type="nucleotide sequence ID" value="NZ_CP058579.1"/>
</dbReference>
<organism evidence="3 4">
    <name type="scientific">Halorarum salinum</name>
    <dbReference type="NCBI Taxonomy" id="2743089"/>
    <lineage>
        <taxon>Archaea</taxon>
        <taxon>Methanobacteriati</taxon>
        <taxon>Methanobacteriota</taxon>
        <taxon>Stenosarchaea group</taxon>
        <taxon>Halobacteria</taxon>
        <taxon>Halobacteriales</taxon>
        <taxon>Haloferacaceae</taxon>
        <taxon>Halorarum</taxon>
    </lineage>
</organism>
<reference evidence="3 4" key="1">
    <citation type="submission" date="2020-06" db="EMBL/GenBank/DDBJ databases">
        <title>NJ-3-1, isolated from saline soil.</title>
        <authorList>
            <person name="Cui H.L."/>
            <person name="Shi X."/>
        </authorList>
    </citation>
    <scope>NUCLEOTIDE SEQUENCE [LARGE SCALE GENOMIC DNA]</scope>
    <source>
        <strain evidence="3 4">NJ-3-1</strain>
    </source>
</reference>
<feature type="region of interest" description="Disordered" evidence="1">
    <location>
        <begin position="60"/>
        <end position="84"/>
    </location>
</feature>
<evidence type="ECO:0000256" key="2">
    <source>
        <dbReference type="SAM" id="Phobius"/>
    </source>
</evidence>
<name>A0A7D5QBL0_9EURY</name>
<keyword evidence="2" id="KW-1133">Transmembrane helix</keyword>
<sequence length="84" mass="8913">MSRTMTPGRAVTLLVAILVAVLLTIVYTLLSTMAEAGTPPFVVGSVLVLALALLWYGRRSSPNSAGTVRSTLDAPRPETKDDLE</sequence>
<evidence type="ECO:0000313" key="3">
    <source>
        <dbReference type="EMBL" id="QLG62319.1"/>
    </source>
</evidence>
<dbReference type="AlphaFoldDB" id="A0A7D5QBL0"/>
<feature type="compositionally biased region" description="Polar residues" evidence="1">
    <location>
        <begin position="60"/>
        <end position="70"/>
    </location>
</feature>
<gene>
    <name evidence="3" type="ORF">HUG12_11505</name>
</gene>
<dbReference type="GeneID" id="56038094"/>
<protein>
    <submittedName>
        <fullName evidence="3">Uncharacterized protein</fullName>
    </submittedName>
</protein>
<evidence type="ECO:0000313" key="4">
    <source>
        <dbReference type="Proteomes" id="UP000509626"/>
    </source>
</evidence>
<keyword evidence="2" id="KW-0812">Transmembrane</keyword>
<feature type="transmembrane region" description="Helical" evidence="2">
    <location>
        <begin position="12"/>
        <end position="30"/>
    </location>
</feature>
<dbReference type="KEGG" id="halu:HUG12_11505"/>
<evidence type="ECO:0000256" key="1">
    <source>
        <dbReference type="SAM" id="MobiDB-lite"/>
    </source>
</evidence>
<keyword evidence="4" id="KW-1185">Reference proteome</keyword>
<keyword evidence="2" id="KW-0472">Membrane</keyword>